<evidence type="ECO:0000313" key="8">
    <source>
        <dbReference type="Proteomes" id="UP000572635"/>
    </source>
</evidence>
<reference evidence="7 8" key="1">
    <citation type="submission" date="2020-08" db="EMBL/GenBank/DDBJ databases">
        <title>Sequencing the genomes of 1000 actinobacteria strains.</title>
        <authorList>
            <person name="Klenk H.-P."/>
        </authorList>
    </citation>
    <scope>NUCLEOTIDE SEQUENCE [LARGE SCALE GENOMIC DNA]</scope>
    <source>
        <strain evidence="7 8">DSM 44551</strain>
    </source>
</reference>
<feature type="chain" id="PRO_5038414011" evidence="6">
    <location>
        <begin position="21"/>
        <end position="324"/>
    </location>
</feature>
<evidence type="ECO:0000256" key="3">
    <source>
        <dbReference type="ARBA" id="ARBA00022729"/>
    </source>
</evidence>
<feature type="coiled-coil region" evidence="4">
    <location>
        <begin position="183"/>
        <end position="210"/>
    </location>
</feature>
<keyword evidence="3 6" id="KW-0732">Signal</keyword>
<gene>
    <name evidence="7" type="ORF">HDA36_002541</name>
</gene>
<accession>A0A7W8QL45</accession>
<dbReference type="PANTHER" id="PTHR42953:SF3">
    <property type="entry name" value="HIGH-AFFINITY ZINC UPTAKE SYSTEM PROTEIN ZNUA"/>
    <property type="match status" value="1"/>
</dbReference>
<dbReference type="SUPFAM" id="SSF53807">
    <property type="entry name" value="Helical backbone' metal receptor"/>
    <property type="match status" value="1"/>
</dbReference>
<keyword evidence="2" id="KW-0813">Transport</keyword>
<feature type="compositionally biased region" description="Basic and acidic residues" evidence="5">
    <location>
        <begin position="124"/>
        <end position="156"/>
    </location>
</feature>
<organism evidence="7 8">
    <name type="scientific">Nocardiopsis composta</name>
    <dbReference type="NCBI Taxonomy" id="157465"/>
    <lineage>
        <taxon>Bacteria</taxon>
        <taxon>Bacillati</taxon>
        <taxon>Actinomycetota</taxon>
        <taxon>Actinomycetes</taxon>
        <taxon>Streptosporangiales</taxon>
        <taxon>Nocardiopsidaceae</taxon>
        <taxon>Nocardiopsis</taxon>
    </lineage>
</organism>
<feature type="signal peptide" evidence="6">
    <location>
        <begin position="1"/>
        <end position="20"/>
    </location>
</feature>
<evidence type="ECO:0000256" key="4">
    <source>
        <dbReference type="SAM" id="Coils"/>
    </source>
</evidence>
<keyword evidence="8" id="KW-1185">Reference proteome</keyword>
<keyword evidence="4" id="KW-0175">Coiled coil</keyword>
<dbReference type="Gene3D" id="3.40.50.1980">
    <property type="entry name" value="Nitrogenase molybdenum iron protein domain"/>
    <property type="match status" value="2"/>
</dbReference>
<dbReference type="AlphaFoldDB" id="A0A7W8QL45"/>
<evidence type="ECO:0000256" key="1">
    <source>
        <dbReference type="ARBA" id="ARBA00011028"/>
    </source>
</evidence>
<evidence type="ECO:0000256" key="2">
    <source>
        <dbReference type="ARBA" id="ARBA00022448"/>
    </source>
</evidence>
<dbReference type="Pfam" id="PF01297">
    <property type="entry name" value="ZnuA"/>
    <property type="match status" value="1"/>
</dbReference>
<dbReference type="InterPro" id="IPR006127">
    <property type="entry name" value="ZnuA-like"/>
</dbReference>
<evidence type="ECO:0000256" key="6">
    <source>
        <dbReference type="SAM" id="SignalP"/>
    </source>
</evidence>
<sequence>MRTGKSVKIAAACSAGLLLAAGCGSGDGGSGPGGDGPAIVTGVYPLQWLAEQVSGDPGAVSNLTEPGAEPHDLELTGRQTGEVTDADVVFYVSGLQPAVDDAVAQSGTEGALDVADLVELRPAGGDDGHGEEGHDHDHGEEEHAEEEHDHGEFDPHMWLDTGLMAEAADGLADRLAEVDPDGAEAYRANAEQVRAELEEIGAEYDEGLAECDGRTLVVNHAAFGYLAAAHDLEQISVSGIDPDSEPSPARIAEVSDLVKEHDVTTVFTETLVSPEVAETIAEEAGAETAVLDPLEGITDESPGDDYPSVMRGNLESLRGGLGCS</sequence>
<name>A0A7W8QL45_9ACTN</name>
<comment type="caution">
    <text evidence="7">The sequence shown here is derived from an EMBL/GenBank/DDBJ whole genome shotgun (WGS) entry which is preliminary data.</text>
</comment>
<dbReference type="PROSITE" id="PS51257">
    <property type="entry name" value="PROKAR_LIPOPROTEIN"/>
    <property type="match status" value="1"/>
</dbReference>
<dbReference type="Proteomes" id="UP000572635">
    <property type="component" value="Unassembled WGS sequence"/>
</dbReference>
<dbReference type="EMBL" id="JACHDB010000001">
    <property type="protein sequence ID" value="MBB5432457.1"/>
    <property type="molecule type" value="Genomic_DNA"/>
</dbReference>
<comment type="similarity">
    <text evidence="1">Belongs to the bacterial solute-binding protein 9 family.</text>
</comment>
<protein>
    <submittedName>
        <fullName evidence="7">Zinc transport system substrate-binding protein</fullName>
    </submittedName>
</protein>
<dbReference type="GO" id="GO:0030001">
    <property type="term" value="P:metal ion transport"/>
    <property type="evidence" value="ECO:0007669"/>
    <property type="project" value="InterPro"/>
</dbReference>
<evidence type="ECO:0000313" key="7">
    <source>
        <dbReference type="EMBL" id="MBB5432457.1"/>
    </source>
</evidence>
<evidence type="ECO:0000256" key="5">
    <source>
        <dbReference type="SAM" id="MobiDB-lite"/>
    </source>
</evidence>
<proteinExistence type="inferred from homology"/>
<dbReference type="RefSeq" id="WP_184392023.1">
    <property type="nucleotide sequence ID" value="NZ_BAAAJD010000043.1"/>
</dbReference>
<dbReference type="GO" id="GO:0046872">
    <property type="term" value="F:metal ion binding"/>
    <property type="evidence" value="ECO:0007669"/>
    <property type="project" value="InterPro"/>
</dbReference>
<feature type="region of interest" description="Disordered" evidence="5">
    <location>
        <begin position="121"/>
        <end position="156"/>
    </location>
</feature>
<dbReference type="PANTHER" id="PTHR42953">
    <property type="entry name" value="HIGH-AFFINITY ZINC UPTAKE SYSTEM PROTEIN ZNUA-RELATED"/>
    <property type="match status" value="1"/>
</dbReference>
<dbReference type="InterPro" id="IPR050492">
    <property type="entry name" value="Bact_metal-bind_prot9"/>
</dbReference>